<reference evidence="1" key="1">
    <citation type="submission" date="2021-02" db="EMBL/GenBank/DDBJ databases">
        <authorList>
            <person name="Nowell W R."/>
        </authorList>
    </citation>
    <scope>NUCLEOTIDE SEQUENCE</scope>
</reference>
<name>A0A815FFT0_9BILA</name>
<evidence type="ECO:0000313" key="1">
    <source>
        <dbReference type="EMBL" id="CAF1324641.1"/>
    </source>
</evidence>
<dbReference type="Proteomes" id="UP000663868">
    <property type="component" value="Unassembled WGS sequence"/>
</dbReference>
<dbReference type="AlphaFoldDB" id="A0A815FFT0"/>
<protein>
    <submittedName>
        <fullName evidence="1">Uncharacterized protein</fullName>
    </submittedName>
</protein>
<gene>
    <name evidence="1" type="ORF">IZO911_LOCUS35342</name>
    <name evidence="2" type="ORF">KXQ929_LOCUS12595</name>
</gene>
<accession>A0A815FFT0</accession>
<organism evidence="1 3">
    <name type="scientific">Adineta steineri</name>
    <dbReference type="NCBI Taxonomy" id="433720"/>
    <lineage>
        <taxon>Eukaryota</taxon>
        <taxon>Metazoa</taxon>
        <taxon>Spiralia</taxon>
        <taxon>Gnathifera</taxon>
        <taxon>Rotifera</taxon>
        <taxon>Eurotatoria</taxon>
        <taxon>Bdelloidea</taxon>
        <taxon>Adinetida</taxon>
        <taxon>Adinetidae</taxon>
        <taxon>Adineta</taxon>
    </lineage>
</organism>
<sequence>MVNVVIGFVTELTGEKRGEVKYFRRFQLIKPDKEIVSGWVFSTMSIEETISGKILLSAEKNKSAVRLEGTLTKDEANRQTIKVSINSKDDKCIDWAESEVVQSDYIIRTTTIYDALLSNTPSRLEAVVLDENEEISFSENEKPCRYKMFIIGDSSGTTPLLVHNGLIDSLKMSETFIFNQIKREEIHDKIILSTSTNSTISHTTNTINPNLHNMEESMLFNQIDIQQINTCFEEIPNLQKEMICPSCKINLIPMTGKGHLLKCGNCSKMTWCKSNDFNGSVVLRIDNQKSSFFAVKNILQDFFQQQNPNVPMTSENLSKYYLLNGPWKITLSHFHRLILGIHKI</sequence>
<evidence type="ECO:0000313" key="2">
    <source>
        <dbReference type="EMBL" id="CAF3723936.1"/>
    </source>
</evidence>
<comment type="caution">
    <text evidence="1">The sequence shown here is derived from an EMBL/GenBank/DDBJ whole genome shotgun (WGS) entry which is preliminary data.</text>
</comment>
<evidence type="ECO:0000313" key="3">
    <source>
        <dbReference type="Proteomes" id="UP000663860"/>
    </source>
</evidence>
<proteinExistence type="predicted"/>
<dbReference type="EMBL" id="CAJNOE010000747">
    <property type="protein sequence ID" value="CAF1324641.1"/>
    <property type="molecule type" value="Genomic_DNA"/>
</dbReference>
<dbReference type="EMBL" id="CAJOBB010000651">
    <property type="protein sequence ID" value="CAF3723936.1"/>
    <property type="molecule type" value="Genomic_DNA"/>
</dbReference>
<dbReference type="InterPro" id="IPR012340">
    <property type="entry name" value="NA-bd_OB-fold"/>
</dbReference>
<dbReference type="Proteomes" id="UP000663860">
    <property type="component" value="Unassembled WGS sequence"/>
</dbReference>
<dbReference type="SUPFAM" id="SSF50249">
    <property type="entry name" value="Nucleic acid-binding proteins"/>
    <property type="match status" value="1"/>
</dbReference>